<dbReference type="PROSITE" id="PS50927">
    <property type="entry name" value="BULB_LECTIN"/>
    <property type="match status" value="1"/>
</dbReference>
<dbReference type="InterPro" id="IPR001480">
    <property type="entry name" value="Bulb-type_lectin_dom"/>
</dbReference>
<dbReference type="Gene3D" id="2.90.10.30">
    <property type="match status" value="1"/>
</dbReference>
<dbReference type="RefSeq" id="WP_363797738.1">
    <property type="nucleotide sequence ID" value="NZ_CP159925.1"/>
</dbReference>
<reference evidence="3" key="1">
    <citation type="submission" date="2024-06" db="EMBL/GenBank/DDBJ databases">
        <authorList>
            <person name="Li S."/>
        </authorList>
    </citation>
    <scope>NUCLEOTIDE SEQUENCE</scope>
    <source>
        <strain evidence="3">SR10</strain>
    </source>
</reference>
<dbReference type="EMBL" id="CP159925">
    <property type="protein sequence ID" value="XCO74886.1"/>
    <property type="molecule type" value="Genomic_DNA"/>
</dbReference>
<dbReference type="SMART" id="SM00108">
    <property type="entry name" value="B_lectin"/>
    <property type="match status" value="1"/>
</dbReference>
<name>A0AAU8MQT0_9GAMM</name>
<evidence type="ECO:0000256" key="1">
    <source>
        <dbReference type="SAM" id="SignalP"/>
    </source>
</evidence>
<feature type="chain" id="PRO_5043392326" description="Bulb-type lectin domain-containing protein" evidence="1">
    <location>
        <begin position="27"/>
        <end position="149"/>
    </location>
</feature>
<dbReference type="InterPro" id="IPR036426">
    <property type="entry name" value="Bulb-type_lectin_dom_sf"/>
</dbReference>
<proteinExistence type="predicted"/>
<dbReference type="AlphaFoldDB" id="A0AAU8MQT0"/>
<organism evidence="3">
    <name type="scientific">Lysobacter firmicutimachus</name>
    <dbReference type="NCBI Taxonomy" id="1792846"/>
    <lineage>
        <taxon>Bacteria</taxon>
        <taxon>Pseudomonadati</taxon>
        <taxon>Pseudomonadota</taxon>
        <taxon>Gammaproteobacteria</taxon>
        <taxon>Lysobacterales</taxon>
        <taxon>Lysobacteraceae</taxon>
        <taxon>Lysobacter</taxon>
    </lineage>
</organism>
<accession>A0AAU8MQT0</accession>
<evidence type="ECO:0000313" key="3">
    <source>
        <dbReference type="EMBL" id="XCO74886.1"/>
    </source>
</evidence>
<protein>
    <recommendedName>
        <fullName evidence="2">Bulb-type lectin domain-containing protein</fullName>
    </recommendedName>
</protein>
<dbReference type="SUPFAM" id="SSF51110">
    <property type="entry name" value="alpha-D-mannose-specific plant lectins"/>
    <property type="match status" value="1"/>
</dbReference>
<keyword evidence="1" id="KW-0732">Signal</keyword>
<feature type="domain" description="Bulb-type lectin" evidence="2">
    <location>
        <begin position="30"/>
        <end position="144"/>
    </location>
</feature>
<sequence>MTLAAKHWMRIALFGLWWACMHSAFAQSASKQIAQGTQLWAGEEIYSNNGQYKLSMQHDGNLVFYRVADLRPLWASGTHAAGGHRASFEAYGILTVRDFNDGILWSNASGWPGYFHPGIHWYLTDTGYFVALYQGSAVVRVLGRDPDRR</sequence>
<gene>
    <name evidence="3" type="ORF">ABU614_21420</name>
</gene>
<feature type="signal peptide" evidence="1">
    <location>
        <begin position="1"/>
        <end position="26"/>
    </location>
</feature>
<evidence type="ECO:0000259" key="2">
    <source>
        <dbReference type="PROSITE" id="PS50927"/>
    </source>
</evidence>